<dbReference type="PANTHER" id="PTHR19959:SF119">
    <property type="entry name" value="FUNGAL LIPASE-LIKE DOMAIN-CONTAINING PROTEIN"/>
    <property type="match status" value="1"/>
</dbReference>
<accession>A0AAV9X9Y3</accession>
<dbReference type="EMBL" id="JAVHJO010000007">
    <property type="protein sequence ID" value="KAK6538467.1"/>
    <property type="molecule type" value="Genomic_DNA"/>
</dbReference>
<dbReference type="Proteomes" id="UP001365542">
    <property type="component" value="Unassembled WGS sequence"/>
</dbReference>
<reference evidence="2 3" key="1">
    <citation type="submission" date="2019-10" db="EMBL/GenBank/DDBJ databases">
        <authorList>
            <person name="Palmer J.M."/>
        </authorList>
    </citation>
    <scope>NUCLEOTIDE SEQUENCE [LARGE SCALE GENOMIC DNA]</scope>
    <source>
        <strain evidence="2 3">TWF694</strain>
    </source>
</reference>
<protein>
    <recommendedName>
        <fullName evidence="1">CHAT domain-containing protein</fullName>
    </recommendedName>
</protein>
<dbReference type="InterPro" id="IPR011990">
    <property type="entry name" value="TPR-like_helical_dom_sf"/>
</dbReference>
<dbReference type="Pfam" id="PF13374">
    <property type="entry name" value="TPR_10"/>
    <property type="match status" value="1"/>
</dbReference>
<organism evidence="2 3">
    <name type="scientific">Orbilia ellipsospora</name>
    <dbReference type="NCBI Taxonomy" id="2528407"/>
    <lineage>
        <taxon>Eukaryota</taxon>
        <taxon>Fungi</taxon>
        <taxon>Dikarya</taxon>
        <taxon>Ascomycota</taxon>
        <taxon>Pezizomycotina</taxon>
        <taxon>Orbiliomycetes</taxon>
        <taxon>Orbiliales</taxon>
        <taxon>Orbiliaceae</taxon>
        <taxon>Orbilia</taxon>
    </lineage>
</organism>
<dbReference type="Pfam" id="PF12770">
    <property type="entry name" value="CHAT"/>
    <property type="match status" value="1"/>
</dbReference>
<dbReference type="Gene3D" id="1.10.150.90">
    <property type="entry name" value="Immunodeficiency lentiviruses, gag gene matrix protein p17"/>
    <property type="match status" value="1"/>
</dbReference>
<name>A0AAV9X9Y3_9PEZI</name>
<evidence type="ECO:0000259" key="1">
    <source>
        <dbReference type="Pfam" id="PF12770"/>
    </source>
</evidence>
<proteinExistence type="predicted"/>
<dbReference type="SUPFAM" id="SSF81901">
    <property type="entry name" value="HCP-like"/>
    <property type="match status" value="1"/>
</dbReference>
<sequence>MDLRKLDEAIGVLMRMAQMGIYDPDILDHLAILYVERFEQTGFTKNLNCAVKLAKMAVRTTSKSSLDRCGNLKRIATQLKTRFDKTDSRKDLDNYIEITKLAMSATASDHPNQATLLTNLGLRLRKRYFRTRSLDDLNEALEATNTALGITPQNHPDWPDRLLNLGDHLRMRFERTDSIEDLNRAIKVTEMAAKAASNNYDQATFLNTLGDHLGIRSERTGSTEDLHRAIEVVEMAINAVPQGHPHRAGYLSNLGRQLAAKFDRMGLMEDINRAIKITEEAVSSTPRNHIDRAPRLCDLGNRLGTRFGRTGLIEDLDRAVEVTELAVNTTNKPTMIDQSTYLGNLGVRLGMRSDRTGSMEDLNRAIEITKKAIDSTPQNHPKWTTYLMNIGPSLYRRFQRTNSIEDLNLAIKYTEMALNAMPQDYPNRAGLASNLGSWYGSRYKAISTDPSGDLDRAIEMLEIAANVTPKDNPKWPEYISFFGYWLGERFNRTDLIEDLNLAVKYTEMAVSAIPQDHRNRASCLNNLGICLWKRYIVFMGKEGGSKQDLYRGLSAYIEGWHCYNAPVSLRIHLARTAARIFTLERNWKASEALLEEAIELLPVVSPRSLKHTDKQSALSGCAGLASMAAAASLKARNSKDAYRALRLLELGRGIIASTLMEMRGDISSLRQQHPDLANEFISLREALDSPTITDDTRRKLDQEFNKVISRVRNQAGFSNFLLPPTENEMKQAACFGPIVVINVDSLRCDAFLIELNHITVLELPNLKLKDIEEKSASLRSSSPGSSSSDIKSTLEWLWDTVCGPVLERLGFKDSICEDKADWPRVWWIPTGLLSQFPLHAAGYHEQGSTETVLDRVMSSYAPSIKALIYGRQHRIQNSTGSISSPDPQRTPSRPKYALLVAAMKHTPDLLINSVLPFVKDEINMLKELCPSLQLKFIRPTLQKKDVLKYLNLKECQLFHFAGHGLSHSTEPSQSYLLLEDWKTNPLTVGDIRDCKYEQKFLSYLSACLTGTNEVEKLADEGIHFISAFQLAGFRHVIGTLWEVSDKYCVSIAREFYETIRDEGMTDMAVCRGLHQAIRALRDGSIDKETAVRNGTLVKLKGPMNYYWVPYVHFGV</sequence>
<dbReference type="InterPro" id="IPR012344">
    <property type="entry name" value="Matrix_HIV/RSV_N"/>
</dbReference>
<dbReference type="SUPFAM" id="SSF48452">
    <property type="entry name" value="TPR-like"/>
    <property type="match status" value="1"/>
</dbReference>
<evidence type="ECO:0000313" key="2">
    <source>
        <dbReference type="EMBL" id="KAK6538467.1"/>
    </source>
</evidence>
<keyword evidence="3" id="KW-1185">Reference proteome</keyword>
<dbReference type="Gene3D" id="1.25.40.10">
    <property type="entry name" value="Tetratricopeptide repeat domain"/>
    <property type="match status" value="2"/>
</dbReference>
<comment type="caution">
    <text evidence="2">The sequence shown here is derived from an EMBL/GenBank/DDBJ whole genome shotgun (WGS) entry which is preliminary data.</text>
</comment>
<dbReference type="InterPro" id="IPR024983">
    <property type="entry name" value="CHAT_dom"/>
</dbReference>
<gene>
    <name evidence="2" type="ORF">TWF694_010050</name>
</gene>
<dbReference type="AlphaFoldDB" id="A0AAV9X9Y3"/>
<evidence type="ECO:0000313" key="3">
    <source>
        <dbReference type="Proteomes" id="UP001365542"/>
    </source>
</evidence>
<feature type="domain" description="CHAT" evidence="1">
    <location>
        <begin position="793"/>
        <end position="1114"/>
    </location>
</feature>
<dbReference type="PANTHER" id="PTHR19959">
    <property type="entry name" value="KINESIN LIGHT CHAIN"/>
    <property type="match status" value="1"/>
</dbReference>